<accession>A0ABU6UAE4</accession>
<reference evidence="2 3" key="1">
    <citation type="journal article" date="2023" name="Plants (Basel)">
        <title>Bridging the Gap: Combining Genomics and Transcriptomics Approaches to Understand Stylosanthes scabra, an Orphan Legume from the Brazilian Caatinga.</title>
        <authorList>
            <person name="Ferreira-Neto J.R.C."/>
            <person name="da Silva M.D."/>
            <person name="Binneck E."/>
            <person name="de Melo N.F."/>
            <person name="da Silva R.H."/>
            <person name="de Melo A.L.T.M."/>
            <person name="Pandolfi V."/>
            <person name="Bustamante F.O."/>
            <person name="Brasileiro-Vidal A.C."/>
            <person name="Benko-Iseppon A.M."/>
        </authorList>
    </citation>
    <scope>NUCLEOTIDE SEQUENCE [LARGE SCALE GENOMIC DNA]</scope>
    <source>
        <tissue evidence="2">Leaves</tissue>
    </source>
</reference>
<dbReference type="EMBL" id="JASCZI010120958">
    <property type="protein sequence ID" value="MED6158212.1"/>
    <property type="molecule type" value="Genomic_DNA"/>
</dbReference>
<name>A0ABU6UAE4_9FABA</name>
<evidence type="ECO:0000313" key="3">
    <source>
        <dbReference type="Proteomes" id="UP001341840"/>
    </source>
</evidence>
<keyword evidence="3" id="KW-1185">Reference proteome</keyword>
<evidence type="ECO:0000313" key="2">
    <source>
        <dbReference type="EMBL" id="MED6158212.1"/>
    </source>
</evidence>
<protein>
    <submittedName>
        <fullName evidence="2">Uncharacterized protein</fullName>
    </submittedName>
</protein>
<comment type="caution">
    <text evidence="2">The sequence shown here is derived from an EMBL/GenBank/DDBJ whole genome shotgun (WGS) entry which is preliminary data.</text>
</comment>
<gene>
    <name evidence="2" type="ORF">PIB30_030718</name>
</gene>
<proteinExistence type="predicted"/>
<sequence>MAKDSMGVINLLFWDREAKDLYGKSADQMKKELDLVYTVIKFLDDKKVIKKHKLNKEPNVTESVDRGTTSNLSDEMQGNAVNLISNSDPNYSMDALDEPVSTLEAKTPAKRTPKP</sequence>
<organism evidence="2 3">
    <name type="scientific">Stylosanthes scabra</name>
    <dbReference type="NCBI Taxonomy" id="79078"/>
    <lineage>
        <taxon>Eukaryota</taxon>
        <taxon>Viridiplantae</taxon>
        <taxon>Streptophyta</taxon>
        <taxon>Embryophyta</taxon>
        <taxon>Tracheophyta</taxon>
        <taxon>Spermatophyta</taxon>
        <taxon>Magnoliopsida</taxon>
        <taxon>eudicotyledons</taxon>
        <taxon>Gunneridae</taxon>
        <taxon>Pentapetalae</taxon>
        <taxon>rosids</taxon>
        <taxon>fabids</taxon>
        <taxon>Fabales</taxon>
        <taxon>Fabaceae</taxon>
        <taxon>Papilionoideae</taxon>
        <taxon>50 kb inversion clade</taxon>
        <taxon>dalbergioids sensu lato</taxon>
        <taxon>Dalbergieae</taxon>
        <taxon>Pterocarpus clade</taxon>
        <taxon>Stylosanthes</taxon>
    </lineage>
</organism>
<feature type="region of interest" description="Disordered" evidence="1">
    <location>
        <begin position="56"/>
        <end position="115"/>
    </location>
</feature>
<feature type="compositionally biased region" description="Polar residues" evidence="1">
    <location>
        <begin position="58"/>
        <end position="90"/>
    </location>
</feature>
<evidence type="ECO:0000256" key="1">
    <source>
        <dbReference type="SAM" id="MobiDB-lite"/>
    </source>
</evidence>
<dbReference type="Proteomes" id="UP001341840">
    <property type="component" value="Unassembled WGS sequence"/>
</dbReference>